<sequence length="390" mass="41452">MARIDHQRSRGRAGTRVALMCAALAALLISGCSSASSSLPEQTPPADAIREDIDAVFGTLYGEDAVRAVLVQQHGELVYEQYEDSTADDTWDVRGVTRAVTSTLVGIAIDRGLISGVDATLGELLPDYAAALTPETAAIQLKSVLTHTANFAPTSEERDIRGSPADLYAQTDWVASILADRAARGPGDGAFLFSDMGTHILAAVVAEATGMSPFRFAEQTLFGPLEIDTDPWWEERFTPGDPEALLQDYQDAGVAWPADPQGVNLGFTHLRLHPTDLVRLGQLFLDEGVWSGEQVVSATWAVQATSPVVATIGYGDISYGYQWWIDPSRDVFYVQGEGGTAVVVDPVRDAVAVIASEVTVDDLRGNHGYASATAVGLASLLLADLSADSG</sequence>
<accession>A0A0M2HA45</accession>
<dbReference type="PANTHER" id="PTHR43283">
    <property type="entry name" value="BETA-LACTAMASE-RELATED"/>
    <property type="match status" value="1"/>
</dbReference>
<dbReference type="SUPFAM" id="SSF56601">
    <property type="entry name" value="beta-lactamase/transpeptidase-like"/>
    <property type="match status" value="1"/>
</dbReference>
<dbReference type="PATRIC" id="fig|69370.6.peg.3005"/>
<dbReference type="GO" id="GO:0019875">
    <property type="term" value="F:6-aminohexanoate-dimer hydrolase activity"/>
    <property type="evidence" value="ECO:0007669"/>
    <property type="project" value="UniProtKB-EC"/>
</dbReference>
<dbReference type="PANTHER" id="PTHR43283:SF7">
    <property type="entry name" value="BETA-LACTAMASE-RELATED DOMAIN-CONTAINING PROTEIN"/>
    <property type="match status" value="1"/>
</dbReference>
<name>A0A0M2HA45_MICTR</name>
<evidence type="ECO:0000313" key="3">
    <source>
        <dbReference type="EMBL" id="KJL41039.1"/>
    </source>
</evidence>
<dbReference type="PROSITE" id="PS51257">
    <property type="entry name" value="PROKAR_LIPOPROTEIN"/>
    <property type="match status" value="1"/>
</dbReference>
<dbReference type="OrthoDB" id="9773047at2"/>
<dbReference type="Pfam" id="PF00144">
    <property type="entry name" value="Beta-lactamase"/>
    <property type="match status" value="1"/>
</dbReference>
<dbReference type="AlphaFoldDB" id="A0A0M2HA45"/>
<gene>
    <name evidence="3" type="primary">nylB</name>
    <name evidence="3" type="ORF">RS82_02954</name>
</gene>
<feature type="domain" description="Beta-lactamase-related" evidence="2">
    <location>
        <begin position="68"/>
        <end position="360"/>
    </location>
</feature>
<reference evidence="3 4" key="1">
    <citation type="submission" date="2015-02" db="EMBL/GenBank/DDBJ databases">
        <title>Draft genome sequences of ten Microbacterium spp. with emphasis on heavy metal contaminated environments.</title>
        <authorList>
            <person name="Corretto E."/>
        </authorList>
    </citation>
    <scope>NUCLEOTIDE SEQUENCE [LARGE SCALE GENOMIC DNA]</scope>
    <source>
        <strain evidence="3 4">DSM 8608</strain>
    </source>
</reference>
<dbReference type="EMBL" id="JYJA01000038">
    <property type="protein sequence ID" value="KJL41039.1"/>
    <property type="molecule type" value="Genomic_DNA"/>
</dbReference>
<feature type="signal peptide" evidence="1">
    <location>
        <begin position="1"/>
        <end position="35"/>
    </location>
</feature>
<dbReference type="InterPro" id="IPR012338">
    <property type="entry name" value="Beta-lactam/transpept-like"/>
</dbReference>
<keyword evidence="1" id="KW-0732">Signal</keyword>
<organism evidence="3 4">
    <name type="scientific">Microbacterium trichothecenolyticum</name>
    <name type="common">Aureobacterium trichothecenolyticum</name>
    <dbReference type="NCBI Taxonomy" id="69370"/>
    <lineage>
        <taxon>Bacteria</taxon>
        <taxon>Bacillati</taxon>
        <taxon>Actinomycetota</taxon>
        <taxon>Actinomycetes</taxon>
        <taxon>Micrococcales</taxon>
        <taxon>Microbacteriaceae</taxon>
        <taxon>Microbacterium</taxon>
    </lineage>
</organism>
<dbReference type="RefSeq" id="WP_045300721.1">
    <property type="nucleotide sequence ID" value="NZ_JYJA01000038.1"/>
</dbReference>
<dbReference type="Gene3D" id="3.40.710.10">
    <property type="entry name" value="DD-peptidase/beta-lactamase superfamily"/>
    <property type="match status" value="1"/>
</dbReference>
<dbReference type="InterPro" id="IPR001466">
    <property type="entry name" value="Beta-lactam-related"/>
</dbReference>
<dbReference type="EC" id="3.5.1.46" evidence="3"/>
<evidence type="ECO:0000259" key="2">
    <source>
        <dbReference type="Pfam" id="PF00144"/>
    </source>
</evidence>
<keyword evidence="3" id="KW-0378">Hydrolase</keyword>
<dbReference type="Proteomes" id="UP000034098">
    <property type="component" value="Unassembled WGS sequence"/>
</dbReference>
<protein>
    <submittedName>
        <fullName evidence="3">6-aminohexanoate-dimer hydrolase</fullName>
        <ecNumber evidence="3">3.5.1.46</ecNumber>
    </submittedName>
</protein>
<evidence type="ECO:0000313" key="4">
    <source>
        <dbReference type="Proteomes" id="UP000034098"/>
    </source>
</evidence>
<keyword evidence="4" id="KW-1185">Reference proteome</keyword>
<proteinExistence type="predicted"/>
<evidence type="ECO:0000256" key="1">
    <source>
        <dbReference type="SAM" id="SignalP"/>
    </source>
</evidence>
<comment type="caution">
    <text evidence="3">The sequence shown here is derived from an EMBL/GenBank/DDBJ whole genome shotgun (WGS) entry which is preliminary data.</text>
</comment>
<feature type="chain" id="PRO_5005633922" evidence="1">
    <location>
        <begin position="36"/>
        <end position="390"/>
    </location>
</feature>
<dbReference type="InterPro" id="IPR050789">
    <property type="entry name" value="Diverse_Enzym_Activities"/>
</dbReference>